<evidence type="ECO:0000256" key="9">
    <source>
        <dbReference type="PROSITE-ProRule" id="PRU00043"/>
    </source>
</evidence>
<feature type="domain" description="Cadherin" evidence="11">
    <location>
        <begin position="622"/>
        <end position="727"/>
    </location>
</feature>
<keyword evidence="3" id="KW-0677">Repeat</keyword>
<feature type="domain" description="Cadherin" evidence="11">
    <location>
        <begin position="956"/>
        <end position="1057"/>
    </location>
</feature>
<feature type="domain" description="Cadherin" evidence="11">
    <location>
        <begin position="120"/>
        <end position="230"/>
    </location>
</feature>
<dbReference type="GO" id="GO:0005886">
    <property type="term" value="C:plasma membrane"/>
    <property type="evidence" value="ECO:0007669"/>
    <property type="project" value="InterPro"/>
</dbReference>
<evidence type="ECO:0000313" key="12">
    <source>
        <dbReference type="EMBL" id="VDK83623.1"/>
    </source>
</evidence>
<feature type="domain" description="Cadherin" evidence="11">
    <location>
        <begin position="728"/>
        <end position="838"/>
    </location>
</feature>
<dbReference type="CDD" id="cd11304">
    <property type="entry name" value="Cadherin_repeat"/>
    <property type="match status" value="7"/>
</dbReference>
<dbReference type="PROSITE" id="PS00232">
    <property type="entry name" value="CADHERIN_1"/>
    <property type="match status" value="2"/>
</dbReference>
<dbReference type="Pfam" id="PF00028">
    <property type="entry name" value="Cadherin"/>
    <property type="match status" value="2"/>
</dbReference>
<dbReference type="InterPro" id="IPR002126">
    <property type="entry name" value="Cadherin-like_dom"/>
</dbReference>
<dbReference type="GO" id="GO:0005509">
    <property type="term" value="F:calcium ion binding"/>
    <property type="evidence" value="ECO:0007669"/>
    <property type="project" value="UniProtKB-UniRule"/>
</dbReference>
<keyword evidence="8" id="KW-0325">Glycoprotein</keyword>
<reference evidence="12 13" key="1">
    <citation type="submission" date="2018-08" db="EMBL/GenBank/DDBJ databases">
        <authorList>
            <person name="Laetsch R D."/>
            <person name="Stevens L."/>
            <person name="Kumar S."/>
            <person name="Blaxter L. M."/>
        </authorList>
    </citation>
    <scope>NUCLEOTIDE SEQUENCE [LARGE SCALE GENOMIC DNA]</scope>
</reference>
<dbReference type="PRINTS" id="PR00205">
    <property type="entry name" value="CADHERIN"/>
</dbReference>
<keyword evidence="5" id="KW-0130">Cell adhesion</keyword>
<gene>
    <name evidence="12" type="ORF">NLS_LOCUS6289</name>
</gene>
<dbReference type="Gene3D" id="2.60.40.60">
    <property type="entry name" value="Cadherins"/>
    <property type="match status" value="8"/>
</dbReference>
<dbReference type="PANTHER" id="PTHR24028">
    <property type="entry name" value="CADHERIN-87A"/>
    <property type="match status" value="1"/>
</dbReference>
<protein>
    <recommendedName>
        <fullName evidence="11">Cadherin domain-containing protein</fullName>
    </recommendedName>
</protein>
<dbReference type="InterPro" id="IPR050174">
    <property type="entry name" value="Protocadherin/Cadherin-CA"/>
</dbReference>
<dbReference type="EMBL" id="UYRX01000542">
    <property type="protein sequence ID" value="VDK83623.1"/>
    <property type="molecule type" value="Genomic_DNA"/>
</dbReference>
<name>A0A3P6TKA7_LITSI</name>
<evidence type="ECO:0000256" key="5">
    <source>
        <dbReference type="ARBA" id="ARBA00022889"/>
    </source>
</evidence>
<dbReference type="GO" id="GO:0007156">
    <property type="term" value="P:homophilic cell adhesion via plasma membrane adhesion molecules"/>
    <property type="evidence" value="ECO:0007669"/>
    <property type="project" value="InterPro"/>
</dbReference>
<keyword evidence="4 9" id="KW-0106">Calcium</keyword>
<proteinExistence type="predicted"/>
<dbReference type="InterPro" id="IPR020894">
    <property type="entry name" value="Cadherin_CS"/>
</dbReference>
<keyword evidence="13" id="KW-1185">Reference proteome</keyword>
<dbReference type="SMART" id="SM00112">
    <property type="entry name" value="CA"/>
    <property type="match status" value="7"/>
</dbReference>
<evidence type="ECO:0000256" key="7">
    <source>
        <dbReference type="ARBA" id="ARBA00023136"/>
    </source>
</evidence>
<dbReference type="FunFam" id="2.60.40.60:FF:000116">
    <property type="entry name" value="Dachsous cadherin-related 2"/>
    <property type="match status" value="1"/>
</dbReference>
<evidence type="ECO:0000256" key="3">
    <source>
        <dbReference type="ARBA" id="ARBA00022737"/>
    </source>
</evidence>
<dbReference type="SUPFAM" id="SSF49313">
    <property type="entry name" value="Cadherin-like"/>
    <property type="match status" value="8"/>
</dbReference>
<accession>A0A3P6TKA7</accession>
<keyword evidence="7 10" id="KW-0472">Membrane</keyword>
<evidence type="ECO:0000313" key="13">
    <source>
        <dbReference type="Proteomes" id="UP000277928"/>
    </source>
</evidence>
<dbReference type="STRING" id="42156.A0A3P6TKA7"/>
<dbReference type="PROSITE" id="PS50268">
    <property type="entry name" value="CADHERIN_2"/>
    <property type="match status" value="7"/>
</dbReference>
<dbReference type="InterPro" id="IPR015919">
    <property type="entry name" value="Cadherin-like_sf"/>
</dbReference>
<feature type="domain" description="Cadherin" evidence="11">
    <location>
        <begin position="893"/>
        <end position="950"/>
    </location>
</feature>
<feature type="domain" description="Cadherin" evidence="11">
    <location>
        <begin position="398"/>
        <end position="459"/>
    </location>
</feature>
<evidence type="ECO:0000256" key="6">
    <source>
        <dbReference type="ARBA" id="ARBA00022989"/>
    </source>
</evidence>
<comment type="subcellular location">
    <subcellularLocation>
        <location evidence="1">Membrane</location>
        <topology evidence="1">Single-pass membrane protein</topology>
    </subcellularLocation>
</comment>
<organism evidence="12 13">
    <name type="scientific">Litomosoides sigmodontis</name>
    <name type="common">Filarial nematode worm</name>
    <dbReference type="NCBI Taxonomy" id="42156"/>
    <lineage>
        <taxon>Eukaryota</taxon>
        <taxon>Metazoa</taxon>
        <taxon>Ecdysozoa</taxon>
        <taxon>Nematoda</taxon>
        <taxon>Chromadorea</taxon>
        <taxon>Rhabditida</taxon>
        <taxon>Spirurina</taxon>
        <taxon>Spiruromorpha</taxon>
        <taxon>Filarioidea</taxon>
        <taxon>Onchocercidae</taxon>
        <taxon>Litomosoides</taxon>
    </lineage>
</organism>
<evidence type="ECO:0000256" key="1">
    <source>
        <dbReference type="ARBA" id="ARBA00004167"/>
    </source>
</evidence>
<evidence type="ECO:0000256" key="8">
    <source>
        <dbReference type="ARBA" id="ARBA00023180"/>
    </source>
</evidence>
<dbReference type="PANTHER" id="PTHR24028:SF263">
    <property type="entry name" value="CADHERIN-RELATED FAMILY MEMBER 1"/>
    <property type="match status" value="1"/>
</dbReference>
<dbReference type="OrthoDB" id="6252479at2759"/>
<dbReference type="OMA" id="YWYAVNP"/>
<keyword evidence="6 10" id="KW-1133">Transmembrane helix</keyword>
<evidence type="ECO:0000256" key="10">
    <source>
        <dbReference type="SAM" id="Phobius"/>
    </source>
</evidence>
<keyword evidence="2 10" id="KW-0812">Transmembrane</keyword>
<sequence length="1347" mass="149993">MLRKTTVPEKPNFPLNRWQHLSTLVAHCIICKHFVGKRKSFCDWADAVVPISLSMYSDEPFYLKDLLNKNGVPLQCFALTNLLTICRHSFTNGDDATRPRATNGSRQRKNSFFISTYTEESAEMGTTVRVSPSALSDSLQINVYDDDLKPGMPPAVYEYILTGLGSSIFAVDQRGYVYLNAPYISADPPNPPTYQLHIEAQEVNTTPIRSSEPVSVTIHVMNIKNHPPRFSSSVYMANVSASGVNRPVIQIHATDNDGKNAQISYHLVSVSGGAYNNFRYDSEAHQLNAVGNLKAGERYEVVLKAFGAGGLSSQALIIVYAMPDNFQEITALNQRESIGRDQIAGLPNFFEAKFPLTTTSESTSSETIQTYVTEISEATPPYSTIITLQASFKKLGKFSLLKNISLLSGTLITVDSFDREEKALYSLQIETRSLNSDQHLYWTIVQVAIADVNDNAPMFIDPQPVRLRVEISDVRSLVPNMYVGQVNVEDPDDGDNGRVTLRIAPPMDKLFSVNDSGAVTINGDLLSGHFGGHQMTVIATDHGDPPFETRVNLIIYIENALQSVSSTSVQLSTESSRPESMNLTSISINSPQNVRFTFNPAVPVTTQTIAENPTLRLAPVFDPSKIAVTVKENQANIELVKLHAYYTDNKPGNITYVMLSGDPSLFNVNSFTGALHLLRSLDVEEKASYEIQVGTAEAAVFFTEPNFPYTAFVSVDVLDVNDWIPNFELDSYQFKVDANATLGTAIGQIVAHDQDRTVPNNEIHYRIKESSTNESYINVDSRSGLLTVKKDLHLLANKKISLNIEADDGGTPKQSSETFVLIDVEPEEVTTLAETPSTSDFSSSRKEMEFLQQNYFTALPESVRPPHLLLALPVLNKSANKRSITCSIISGVFSISTGPKGGCELRTEAQLDRETVEYYQLDVSVKAEQQVDHAIVHVTVLDTNDNAPKFIYNNDDYDGYFAALPTDASSFVFVTTVKAEDADLENNSIVVYSLDPSSMDSKYFAISLTGGEIQTKMSASQMTEKSRKNYFIFRVIACDSPLSGKKLCSKAEVFVNIISDLNRFILSVLNTEAHHLKTAEREIANALREFTGSCKLLFLENVEESENNIKKWKHVDMRWYAVNPTTKRSCEVDEYSKLFDNATIMAVASKLKHRIVIDEIRINLKSVLGENALFFTNFKTASIAMIVLAVAIAVGAFIGIYAICLCYARHRMKQYSKREYPNINQIPKFGTIFLPNPPVGSSHDMLYETQMLEMPIGEEENMAKLRNESGITVDAHGIFSNRYDSDEHSYHQNCGQNALTDKRKFFAEESMFAVNKRNRLHLQRSKKMQGIIIPAPDYPMDQKKSVF</sequence>
<evidence type="ECO:0000256" key="4">
    <source>
        <dbReference type="ARBA" id="ARBA00022837"/>
    </source>
</evidence>
<feature type="domain" description="Cadherin" evidence="11">
    <location>
        <begin position="483"/>
        <end position="580"/>
    </location>
</feature>
<evidence type="ECO:0000259" key="11">
    <source>
        <dbReference type="PROSITE" id="PS50268"/>
    </source>
</evidence>
<evidence type="ECO:0000256" key="2">
    <source>
        <dbReference type="ARBA" id="ARBA00022692"/>
    </source>
</evidence>
<dbReference type="Proteomes" id="UP000277928">
    <property type="component" value="Unassembled WGS sequence"/>
</dbReference>
<feature type="transmembrane region" description="Helical" evidence="10">
    <location>
        <begin position="1183"/>
        <end position="1208"/>
    </location>
</feature>